<dbReference type="Proteomes" id="UP000326340">
    <property type="component" value="Unassembled WGS sequence"/>
</dbReference>
<sequence length="314" mass="35994">MQTSNLVVPKVVAVREDEEGRGLEIIPQQFGLRVPHSSKRLVLFRLDVSITDSTSTKSTLYLQITADSLDSLVRIDYEKTNADAQNPPYLENVLKQLKLTHSVTRLQFRLRSGEGIQFAVPFDFDVDKIPDGEARSTFEYAESLAAASRFSLYFQHTILKKESFAHYKEAISPSPTEALRKSYKDMCNVKRLYIGVGGKPPNNVEKLQRRVERLEERYEELEEDCSTLKEHQEQTDVDIGDLLTDVIELKTGYEEVMKQIPDVCDEFKDLKEGMEDTLKENIHEFIQDSMAKQIAECVEAHVDEMKGKLRQALR</sequence>
<organism evidence="2 3">
    <name type="scientific">Colletotrichum shisoi</name>
    <dbReference type="NCBI Taxonomy" id="2078593"/>
    <lineage>
        <taxon>Eukaryota</taxon>
        <taxon>Fungi</taxon>
        <taxon>Dikarya</taxon>
        <taxon>Ascomycota</taxon>
        <taxon>Pezizomycotina</taxon>
        <taxon>Sordariomycetes</taxon>
        <taxon>Hypocreomycetidae</taxon>
        <taxon>Glomerellales</taxon>
        <taxon>Glomerellaceae</taxon>
        <taxon>Colletotrichum</taxon>
        <taxon>Colletotrichum destructivum species complex</taxon>
    </lineage>
</organism>
<comment type="caution">
    <text evidence="2">The sequence shown here is derived from an EMBL/GenBank/DDBJ whole genome shotgun (WGS) entry which is preliminary data.</text>
</comment>
<keyword evidence="1" id="KW-0175">Coiled coil</keyword>
<dbReference type="InterPro" id="IPR027267">
    <property type="entry name" value="AH/BAR_dom_sf"/>
</dbReference>
<evidence type="ECO:0000313" key="3">
    <source>
        <dbReference type="Proteomes" id="UP000326340"/>
    </source>
</evidence>
<accession>A0A5Q4C3Y2</accession>
<keyword evidence="3" id="KW-1185">Reference proteome</keyword>
<dbReference type="OrthoDB" id="4848716at2759"/>
<gene>
    <name evidence="2" type="ORF">CSHISOI_01679</name>
</gene>
<proteinExistence type="predicted"/>
<feature type="coiled-coil region" evidence="1">
    <location>
        <begin position="204"/>
        <end position="231"/>
    </location>
</feature>
<dbReference type="SUPFAM" id="SSF103657">
    <property type="entry name" value="BAR/IMD domain-like"/>
    <property type="match status" value="1"/>
</dbReference>
<name>A0A5Q4C3Y2_9PEZI</name>
<dbReference type="EMBL" id="PUHP01000077">
    <property type="protein sequence ID" value="TQN73721.1"/>
    <property type="molecule type" value="Genomic_DNA"/>
</dbReference>
<evidence type="ECO:0000256" key="1">
    <source>
        <dbReference type="SAM" id="Coils"/>
    </source>
</evidence>
<dbReference type="AlphaFoldDB" id="A0A5Q4C3Y2"/>
<reference evidence="2 3" key="1">
    <citation type="journal article" date="2019" name="Sci. Rep.">
        <title>Colletotrichum shisoi sp. nov., an anthracnose pathogen of Perilla frutescens in Japan: molecular phylogenetic, morphological and genomic evidence.</title>
        <authorList>
            <person name="Gan P."/>
            <person name="Tsushima A."/>
            <person name="Hiroyama R."/>
            <person name="Narusaka M."/>
            <person name="Takano Y."/>
            <person name="Narusaka Y."/>
            <person name="Kawaradani M."/>
            <person name="Damm U."/>
            <person name="Shirasu K."/>
        </authorList>
    </citation>
    <scope>NUCLEOTIDE SEQUENCE [LARGE SCALE GENOMIC DNA]</scope>
    <source>
        <strain evidence="2 3">PG-2018a</strain>
    </source>
</reference>
<evidence type="ECO:0000313" key="2">
    <source>
        <dbReference type="EMBL" id="TQN73721.1"/>
    </source>
</evidence>
<protein>
    <submittedName>
        <fullName evidence="2">Uncharacterized protein</fullName>
    </submittedName>
</protein>